<evidence type="ECO:0000313" key="2">
    <source>
        <dbReference type="Proteomes" id="UP000587991"/>
    </source>
</evidence>
<comment type="caution">
    <text evidence="1">The sequence shown here is derived from an EMBL/GenBank/DDBJ whole genome shotgun (WGS) entry which is preliminary data.</text>
</comment>
<evidence type="ECO:0000313" key="1">
    <source>
        <dbReference type="EMBL" id="NLR73558.1"/>
    </source>
</evidence>
<dbReference type="EMBL" id="JABAIM010000001">
    <property type="protein sequence ID" value="NLR73558.1"/>
    <property type="molecule type" value="Genomic_DNA"/>
</dbReference>
<gene>
    <name evidence="1" type="ORF">HF682_00080</name>
</gene>
<organism evidence="1 2">
    <name type="scientific">Leeia aquatica</name>
    <dbReference type="NCBI Taxonomy" id="2725557"/>
    <lineage>
        <taxon>Bacteria</taxon>
        <taxon>Pseudomonadati</taxon>
        <taxon>Pseudomonadota</taxon>
        <taxon>Betaproteobacteria</taxon>
        <taxon>Neisseriales</taxon>
        <taxon>Leeiaceae</taxon>
        <taxon>Leeia</taxon>
    </lineage>
</organism>
<reference evidence="1 2" key="1">
    <citation type="submission" date="2020-04" db="EMBL/GenBank/DDBJ databases">
        <title>Draft genome of Leeia sp. IMCC25680.</title>
        <authorList>
            <person name="Song J."/>
            <person name="Cho J.-C."/>
        </authorList>
    </citation>
    <scope>NUCLEOTIDE SEQUENCE [LARGE SCALE GENOMIC DNA]</scope>
    <source>
        <strain evidence="1 2">IMCC25680</strain>
    </source>
</reference>
<name>A0A847S954_9NEIS</name>
<sequence length="168" mass="17548">MNQLLWIISTMSNGIVDLIHVRLKDELDRLGLKPAVAAKAAGEPDSQGLRDVLGGRKRLSADLLAALAAVGVDVQFILTGQRQGHGIGEAAVHQAVLDAVDLLSLEKKVDAQQLANAVVKLVSKSSSSASPTSTKVQVGGDFHGQLVEGNVNNTGKINIGTTKNIGKK</sequence>
<dbReference type="AlphaFoldDB" id="A0A847S954"/>
<dbReference type="RefSeq" id="WP_168875229.1">
    <property type="nucleotide sequence ID" value="NZ_JABAIM010000001.1"/>
</dbReference>
<dbReference type="Proteomes" id="UP000587991">
    <property type="component" value="Unassembled WGS sequence"/>
</dbReference>
<proteinExistence type="predicted"/>
<protein>
    <recommendedName>
        <fullName evidence="3">HTH cro/C1-type domain-containing protein</fullName>
    </recommendedName>
</protein>
<keyword evidence="2" id="KW-1185">Reference proteome</keyword>
<evidence type="ECO:0008006" key="3">
    <source>
        <dbReference type="Google" id="ProtNLM"/>
    </source>
</evidence>
<accession>A0A847S954</accession>